<sequence>MANQSKENWYGRIDLPTTFDNLRYHQVVACHEEVSELAFVPTIGLIGFSCDEGVKRYQGRVGAAEAPAAIRRALSNIPWRAPQPSKLKDYGNILCEESLETSQKKLGEKVYHILQHKERAIILGGGHETLYGHYLGVRKMYGADVKIGILSIASRFSLHSYDQHTTSMSVMKQILDEDDHVTCFACGIGRYTNTNELFQRAEAYGVAYLCEDELARGELQMMMDEFTQTCDVMMISLCMDVLDVAYAPGVSIPAVCGLEPKQVREILQVATRQPNVVSFSVCEVNPVHDQDHRTEKLAAHLTNIVMMGLLQTF</sequence>
<keyword evidence="3" id="KW-0369">Histidine metabolism</keyword>
<evidence type="ECO:0000313" key="6">
    <source>
        <dbReference type="EMBL" id="MEL5988789.1"/>
    </source>
</evidence>
<keyword evidence="2" id="KW-0378">Hydrolase</keyword>
<evidence type="ECO:0000256" key="3">
    <source>
        <dbReference type="ARBA" id="ARBA00022808"/>
    </source>
</evidence>
<dbReference type="CDD" id="cd09988">
    <property type="entry name" value="Formimidoylglutamase"/>
    <property type="match status" value="1"/>
</dbReference>
<comment type="caution">
    <text evidence="6">The sequence shown here is derived from an EMBL/GenBank/DDBJ whole genome shotgun (WGS) entry which is preliminary data.</text>
</comment>
<evidence type="ECO:0000256" key="1">
    <source>
        <dbReference type="ARBA" id="ARBA00022723"/>
    </source>
</evidence>
<comment type="similarity">
    <text evidence="5">Belongs to the arginase family.</text>
</comment>
<dbReference type="PANTHER" id="PTHR11358:SF35">
    <property type="entry name" value="FORMIMIDOYLGLUTAMASE"/>
    <property type="match status" value="1"/>
</dbReference>
<dbReference type="RefSeq" id="WP_342303029.1">
    <property type="nucleotide sequence ID" value="NZ_JBANCH010000001.1"/>
</dbReference>
<proteinExistence type="inferred from homology"/>
<keyword evidence="1" id="KW-0479">Metal-binding</keyword>
<dbReference type="EMBL" id="JBCEWA010000007">
    <property type="protein sequence ID" value="MEL5988789.1"/>
    <property type="molecule type" value="Genomic_DNA"/>
</dbReference>
<evidence type="ECO:0000256" key="2">
    <source>
        <dbReference type="ARBA" id="ARBA00022801"/>
    </source>
</evidence>
<dbReference type="InterPro" id="IPR023696">
    <property type="entry name" value="Ureohydrolase_dom_sf"/>
</dbReference>
<accession>A0ABU9LM09</accession>
<evidence type="ECO:0000256" key="5">
    <source>
        <dbReference type="PROSITE-ProRule" id="PRU00742"/>
    </source>
</evidence>
<dbReference type="PIRSF" id="PIRSF036979">
    <property type="entry name" value="Arginase"/>
    <property type="match status" value="1"/>
</dbReference>
<dbReference type="SUPFAM" id="SSF52768">
    <property type="entry name" value="Arginase/deacetylase"/>
    <property type="match status" value="1"/>
</dbReference>
<dbReference type="PROSITE" id="PS51409">
    <property type="entry name" value="ARGINASE_2"/>
    <property type="match status" value="1"/>
</dbReference>
<dbReference type="InterPro" id="IPR006035">
    <property type="entry name" value="Ureohydrolase"/>
</dbReference>
<dbReference type="Gene3D" id="3.40.800.10">
    <property type="entry name" value="Ureohydrolase domain"/>
    <property type="match status" value="1"/>
</dbReference>
<dbReference type="PANTHER" id="PTHR11358">
    <property type="entry name" value="ARGINASE/AGMATINASE"/>
    <property type="match status" value="1"/>
</dbReference>
<keyword evidence="4" id="KW-0464">Manganese</keyword>
<keyword evidence="7" id="KW-1185">Reference proteome</keyword>
<dbReference type="Pfam" id="PF00491">
    <property type="entry name" value="Arginase"/>
    <property type="match status" value="1"/>
</dbReference>
<evidence type="ECO:0000313" key="7">
    <source>
        <dbReference type="Proteomes" id="UP001398420"/>
    </source>
</evidence>
<evidence type="ECO:0000256" key="4">
    <source>
        <dbReference type="ARBA" id="ARBA00023211"/>
    </source>
</evidence>
<gene>
    <name evidence="6" type="ORF">AAF454_10305</name>
</gene>
<dbReference type="Proteomes" id="UP001398420">
    <property type="component" value="Unassembled WGS sequence"/>
</dbReference>
<name>A0ABU9LM09_9BACL</name>
<organism evidence="6 7">
    <name type="scientific">Kurthia gibsonii</name>
    <dbReference type="NCBI Taxonomy" id="33946"/>
    <lineage>
        <taxon>Bacteria</taxon>
        <taxon>Bacillati</taxon>
        <taxon>Bacillota</taxon>
        <taxon>Bacilli</taxon>
        <taxon>Bacillales</taxon>
        <taxon>Caryophanaceae</taxon>
        <taxon>Kurthia</taxon>
    </lineage>
</organism>
<reference evidence="6 7" key="1">
    <citation type="submission" date="2024-04" db="EMBL/GenBank/DDBJ databases">
        <authorList>
            <person name="Wu Y.S."/>
            <person name="Zhang L."/>
        </authorList>
    </citation>
    <scope>NUCLEOTIDE SEQUENCE [LARGE SCALE GENOMIC DNA]</scope>
    <source>
        <strain evidence="6 7">KG-01</strain>
    </source>
</reference>
<protein>
    <submittedName>
        <fullName evidence="6">Formimidoylglutamase</fullName>
    </submittedName>
</protein>